<dbReference type="PROSITE" id="PS51085">
    <property type="entry name" value="2FE2S_FER_2"/>
    <property type="match status" value="1"/>
</dbReference>
<evidence type="ECO:0000256" key="1">
    <source>
        <dbReference type="ARBA" id="ARBA00022723"/>
    </source>
</evidence>
<dbReference type="Gene3D" id="1.10.150.120">
    <property type="entry name" value="[2Fe-2S]-binding domain"/>
    <property type="match status" value="1"/>
</dbReference>
<dbReference type="EMBL" id="BAABJP010000007">
    <property type="protein sequence ID" value="GAA5150541.1"/>
    <property type="molecule type" value="Genomic_DNA"/>
</dbReference>
<dbReference type="PANTHER" id="PTHR45331:SF2">
    <property type="entry name" value="OXIDOREDUCTASE WITH IRON-SULFUR SUBUNIT"/>
    <property type="match status" value="1"/>
</dbReference>
<dbReference type="SUPFAM" id="SSF54292">
    <property type="entry name" value="2Fe-2S ferredoxin-like"/>
    <property type="match status" value="1"/>
</dbReference>
<proteinExistence type="predicted"/>
<gene>
    <name evidence="5" type="ORF">GCM10023321_16120</name>
</gene>
<accession>A0ABP9PQH5</accession>
<protein>
    <submittedName>
        <fullName evidence="5">(2Fe-2S)-binding protein</fullName>
    </submittedName>
</protein>
<evidence type="ECO:0000313" key="6">
    <source>
        <dbReference type="Proteomes" id="UP001428817"/>
    </source>
</evidence>
<keyword evidence="6" id="KW-1185">Reference proteome</keyword>
<dbReference type="SUPFAM" id="SSF47741">
    <property type="entry name" value="CO dehydrogenase ISP C-domain like"/>
    <property type="match status" value="1"/>
</dbReference>
<evidence type="ECO:0000313" key="5">
    <source>
        <dbReference type="EMBL" id="GAA5150541.1"/>
    </source>
</evidence>
<comment type="caution">
    <text evidence="5">The sequence shown here is derived from an EMBL/GenBank/DDBJ whole genome shotgun (WGS) entry which is preliminary data.</text>
</comment>
<dbReference type="CDD" id="cd00207">
    <property type="entry name" value="fer2"/>
    <property type="match status" value="1"/>
</dbReference>
<dbReference type="Pfam" id="PF00111">
    <property type="entry name" value="Fer2"/>
    <property type="match status" value="1"/>
</dbReference>
<keyword evidence="2" id="KW-0560">Oxidoreductase</keyword>
<dbReference type="InterPro" id="IPR006058">
    <property type="entry name" value="2Fe2S_fd_BS"/>
</dbReference>
<keyword evidence="1" id="KW-0479">Metal-binding</keyword>
<dbReference type="PANTHER" id="PTHR45331">
    <property type="entry name" value="OXIDOREDUCTASE, IRON-SULPHUR BINDING SUBUNIT-RELATED-RELATED"/>
    <property type="match status" value="1"/>
</dbReference>
<dbReference type="InterPro" id="IPR052914">
    <property type="entry name" value="Aldehyde_Oxdr_Iron-Sulfur"/>
</dbReference>
<dbReference type="InterPro" id="IPR012675">
    <property type="entry name" value="Beta-grasp_dom_sf"/>
</dbReference>
<keyword evidence="3" id="KW-0408">Iron</keyword>
<dbReference type="InterPro" id="IPR036010">
    <property type="entry name" value="2Fe-2S_ferredoxin-like_sf"/>
</dbReference>
<sequence>MSGSRAVTAVSVTVNGERVSALVEPRTLLVDFLRESARLTGTHAGCHQGWCGACTVLVDGCSARACLTLAVQADRAEITTVEGVEDADGSLSELQRAFIEHSGFQCGFCTPGFVVLGTEILAEARAGATFTREELKRRLAANICRCTGYAGILDALEAALERL</sequence>
<dbReference type="InterPro" id="IPR036884">
    <property type="entry name" value="2Fe-2S-bd_dom_sf"/>
</dbReference>
<organism evidence="5 6">
    <name type="scientific">Pseudonocardia eucalypti</name>
    <dbReference type="NCBI Taxonomy" id="648755"/>
    <lineage>
        <taxon>Bacteria</taxon>
        <taxon>Bacillati</taxon>
        <taxon>Actinomycetota</taxon>
        <taxon>Actinomycetes</taxon>
        <taxon>Pseudonocardiales</taxon>
        <taxon>Pseudonocardiaceae</taxon>
        <taxon>Pseudonocardia</taxon>
    </lineage>
</organism>
<dbReference type="Gene3D" id="3.10.20.30">
    <property type="match status" value="1"/>
</dbReference>
<dbReference type="Proteomes" id="UP001428817">
    <property type="component" value="Unassembled WGS sequence"/>
</dbReference>
<dbReference type="PROSITE" id="PS00197">
    <property type="entry name" value="2FE2S_FER_1"/>
    <property type="match status" value="1"/>
</dbReference>
<evidence type="ECO:0000256" key="3">
    <source>
        <dbReference type="ARBA" id="ARBA00023004"/>
    </source>
</evidence>
<dbReference type="InterPro" id="IPR001041">
    <property type="entry name" value="2Fe-2S_ferredoxin-type"/>
</dbReference>
<feature type="domain" description="2Fe-2S ferredoxin-type" evidence="4">
    <location>
        <begin position="8"/>
        <end position="84"/>
    </location>
</feature>
<reference evidence="6" key="1">
    <citation type="journal article" date="2019" name="Int. J. Syst. Evol. Microbiol.">
        <title>The Global Catalogue of Microorganisms (GCM) 10K type strain sequencing project: providing services to taxonomists for standard genome sequencing and annotation.</title>
        <authorList>
            <consortium name="The Broad Institute Genomics Platform"/>
            <consortium name="The Broad Institute Genome Sequencing Center for Infectious Disease"/>
            <person name="Wu L."/>
            <person name="Ma J."/>
        </authorList>
    </citation>
    <scope>NUCLEOTIDE SEQUENCE [LARGE SCALE GENOMIC DNA]</scope>
    <source>
        <strain evidence="6">JCM 18303</strain>
    </source>
</reference>
<evidence type="ECO:0000256" key="2">
    <source>
        <dbReference type="ARBA" id="ARBA00023002"/>
    </source>
</evidence>
<dbReference type="Pfam" id="PF01799">
    <property type="entry name" value="Fer2_2"/>
    <property type="match status" value="1"/>
</dbReference>
<dbReference type="InterPro" id="IPR002888">
    <property type="entry name" value="2Fe-2S-bd"/>
</dbReference>
<name>A0ABP9PQH5_9PSEU</name>
<evidence type="ECO:0000259" key="4">
    <source>
        <dbReference type="PROSITE" id="PS51085"/>
    </source>
</evidence>